<reference evidence="8" key="1">
    <citation type="submission" date="2010-04" db="EMBL/GenBank/DDBJ databases">
        <title>Full length cDNA cloning and tissue expression of major histocompatibility complex (MHC) class I from blunt snout bream (Megalobrama amblycephala).</title>
        <authorList>
            <person name="Liu Z.Z."/>
            <person name="Ma X.Q."/>
            <person name="Li S.F."/>
            <person name="Tang W.Q."/>
            <person name="Yang J.Q."/>
        </authorList>
    </citation>
    <scope>NUCLEOTIDE SEQUENCE</scope>
    <source>
        <tissue evidence="8">Kidney</tissue>
    </source>
</reference>
<feature type="domain" description="Ig-like" evidence="7">
    <location>
        <begin position="197"/>
        <end position="287"/>
    </location>
</feature>
<protein>
    <submittedName>
        <fullName evidence="8">MHC class I antigen</fullName>
    </submittedName>
</protein>
<keyword evidence="2" id="KW-0393">Immunoglobulin domain</keyword>
<dbReference type="PANTHER" id="PTHR16675">
    <property type="entry name" value="MHC CLASS I-RELATED"/>
    <property type="match status" value="1"/>
</dbReference>
<dbReference type="InterPro" id="IPR011161">
    <property type="entry name" value="MHC_I-like_Ag-recog"/>
</dbReference>
<dbReference type="PRINTS" id="PR01638">
    <property type="entry name" value="MHCCLASSI"/>
</dbReference>
<dbReference type="InterPro" id="IPR013783">
    <property type="entry name" value="Ig-like_fold"/>
</dbReference>
<dbReference type="InterPro" id="IPR003006">
    <property type="entry name" value="Ig/MHC_CS"/>
</dbReference>
<feature type="signal peptide" evidence="6">
    <location>
        <begin position="1"/>
        <end position="16"/>
    </location>
</feature>
<dbReference type="Pfam" id="PF00129">
    <property type="entry name" value="MHC_I"/>
    <property type="match status" value="1"/>
</dbReference>
<feature type="region of interest" description="Disordered" evidence="4">
    <location>
        <begin position="325"/>
        <end position="344"/>
    </location>
</feature>
<evidence type="ECO:0000256" key="4">
    <source>
        <dbReference type="SAM" id="MobiDB-lite"/>
    </source>
</evidence>
<proteinExistence type="evidence at transcript level"/>
<dbReference type="InterPro" id="IPR003597">
    <property type="entry name" value="Ig_C1-set"/>
</dbReference>
<keyword evidence="6" id="KW-0732">Signal</keyword>
<dbReference type="CDD" id="cd07698">
    <property type="entry name" value="IgC1_MHC_I_alpha3"/>
    <property type="match status" value="1"/>
</dbReference>
<evidence type="ECO:0000259" key="7">
    <source>
        <dbReference type="PROSITE" id="PS50835"/>
    </source>
</evidence>
<dbReference type="GO" id="GO:0005615">
    <property type="term" value="C:extracellular space"/>
    <property type="evidence" value="ECO:0007669"/>
    <property type="project" value="TreeGrafter"/>
</dbReference>
<evidence type="ECO:0000256" key="3">
    <source>
        <dbReference type="RuleBase" id="RU004439"/>
    </source>
</evidence>
<dbReference type="EMBL" id="HM151019">
    <property type="protein sequence ID" value="AEE87249.1"/>
    <property type="molecule type" value="mRNA"/>
</dbReference>
<feature type="chain" id="PRO_5003342705" evidence="6">
    <location>
        <begin position="17"/>
        <end position="344"/>
    </location>
</feature>
<evidence type="ECO:0000256" key="6">
    <source>
        <dbReference type="SAM" id="SignalP"/>
    </source>
</evidence>
<dbReference type="InterPro" id="IPR037055">
    <property type="entry name" value="MHC_I-like_Ag-recog_sf"/>
</dbReference>
<dbReference type="FunFam" id="3.30.500.10:FF:000001">
    <property type="entry name" value="H-2 class I histocompatibility antigen, alpha chain"/>
    <property type="match status" value="1"/>
</dbReference>
<dbReference type="PROSITE" id="PS00290">
    <property type="entry name" value="IG_MHC"/>
    <property type="match status" value="1"/>
</dbReference>
<dbReference type="GO" id="GO:0009897">
    <property type="term" value="C:external side of plasma membrane"/>
    <property type="evidence" value="ECO:0007669"/>
    <property type="project" value="TreeGrafter"/>
</dbReference>
<dbReference type="GO" id="GO:0006955">
    <property type="term" value="P:immune response"/>
    <property type="evidence" value="ECO:0007669"/>
    <property type="project" value="TreeGrafter"/>
</dbReference>
<name>F6JYB0_MEGAM</name>
<dbReference type="InterPro" id="IPR007110">
    <property type="entry name" value="Ig-like_dom"/>
</dbReference>
<organism evidence="8">
    <name type="scientific">Megalobrama amblycephala</name>
    <name type="common">Chinese blunt snout bream</name>
    <name type="synonym">Brema carp</name>
    <dbReference type="NCBI Taxonomy" id="75352"/>
    <lineage>
        <taxon>Eukaryota</taxon>
        <taxon>Metazoa</taxon>
        <taxon>Chordata</taxon>
        <taxon>Craniata</taxon>
        <taxon>Vertebrata</taxon>
        <taxon>Euteleostomi</taxon>
        <taxon>Actinopterygii</taxon>
        <taxon>Neopterygii</taxon>
        <taxon>Teleostei</taxon>
        <taxon>Ostariophysi</taxon>
        <taxon>Cypriniformes</taxon>
        <taxon>Xenocyprididae</taxon>
        <taxon>Xenocypridinae</taxon>
        <taxon>Megalobrama</taxon>
    </lineage>
</organism>
<keyword evidence="5" id="KW-0812">Transmembrane</keyword>
<dbReference type="InterPro" id="IPR011162">
    <property type="entry name" value="MHC_I/II-like_Ag-recog"/>
</dbReference>
<dbReference type="Gene3D" id="2.60.40.10">
    <property type="entry name" value="Immunoglobulins"/>
    <property type="match status" value="1"/>
</dbReference>
<dbReference type="Gene3D" id="3.30.500.10">
    <property type="entry name" value="MHC class I-like antigen recognition-like"/>
    <property type="match status" value="1"/>
</dbReference>
<dbReference type="InterPro" id="IPR050208">
    <property type="entry name" value="MHC_class-I_related"/>
</dbReference>
<dbReference type="SUPFAM" id="SSF54452">
    <property type="entry name" value="MHC antigen-recognition domain"/>
    <property type="match status" value="1"/>
</dbReference>
<dbReference type="SMART" id="SM00407">
    <property type="entry name" value="IGc1"/>
    <property type="match status" value="1"/>
</dbReference>
<dbReference type="InterPro" id="IPR036179">
    <property type="entry name" value="Ig-like_dom_sf"/>
</dbReference>
<keyword evidence="5" id="KW-1133">Transmembrane helix</keyword>
<sequence>MRTVILLLLGVHLAYAGTHSLKYFYTAVSGDIDFPEFTIVGLVDEGQFMYFDSNTMKVVPKTEWMRQKEGADCWDSQTQTATGTHQAFRNNIQVAKERFNHSTGVHTFQFMYGCELDDDGSTRGSWQIGYDGEDFITLDKRTLTWTAANPQAVITKQRTEALAVEGENNGYYSTECIEWLKKYLDYGKNSLKKTVSPQVSLLQKDSSSSVSCHATGFYPSGVTITWMKNGQDHHEDVDLGELLPNADGTFQKTSTLRVTPDEWKKNEFKCVVEHQGKTKIEDEIRTNGGDSVSIGIIIGALAAVVLLIVIGAAGYVVYKKKQGFKPVSGSDDGSNSSAQAVPRA</sequence>
<dbReference type="AlphaFoldDB" id="F6JYB0"/>
<keyword evidence="5" id="KW-0472">Membrane</keyword>
<feature type="transmembrane region" description="Helical" evidence="5">
    <location>
        <begin position="294"/>
        <end position="318"/>
    </location>
</feature>
<dbReference type="InterPro" id="IPR001039">
    <property type="entry name" value="MHC_I_a_a1/a2"/>
</dbReference>
<dbReference type="PROSITE" id="PS50835">
    <property type="entry name" value="IG_LIKE"/>
    <property type="match status" value="1"/>
</dbReference>
<keyword evidence="1" id="KW-0325">Glycoprotein</keyword>
<gene>
    <name evidence="8" type="primary">Meam-UBA</name>
</gene>
<dbReference type="Pfam" id="PF07654">
    <property type="entry name" value="C1-set"/>
    <property type="match status" value="1"/>
</dbReference>
<comment type="similarity">
    <text evidence="3">Belongs to the MHC class I family.</text>
</comment>
<dbReference type="FunFam" id="2.60.40.10:FF:002146">
    <property type="entry name" value="Major histocompatibility complex class I UKA"/>
    <property type="match status" value="1"/>
</dbReference>
<evidence type="ECO:0000256" key="2">
    <source>
        <dbReference type="ARBA" id="ARBA00023319"/>
    </source>
</evidence>
<evidence type="ECO:0000313" key="8">
    <source>
        <dbReference type="EMBL" id="AEE87249.1"/>
    </source>
</evidence>
<dbReference type="PANTHER" id="PTHR16675:SF237">
    <property type="entry name" value="MHC CLASS I ANTIGEN TRANSCRIPT VARIANT 1-RELATED"/>
    <property type="match status" value="1"/>
</dbReference>
<accession>F6JYB0</accession>
<dbReference type="SUPFAM" id="SSF48726">
    <property type="entry name" value="Immunoglobulin"/>
    <property type="match status" value="1"/>
</dbReference>
<feature type="compositionally biased region" description="Polar residues" evidence="4">
    <location>
        <begin position="331"/>
        <end position="344"/>
    </location>
</feature>
<evidence type="ECO:0000256" key="5">
    <source>
        <dbReference type="SAM" id="Phobius"/>
    </source>
</evidence>
<evidence type="ECO:0000256" key="1">
    <source>
        <dbReference type="ARBA" id="ARBA00023180"/>
    </source>
</evidence>